<evidence type="ECO:0000313" key="12">
    <source>
        <dbReference type="EMBL" id="MBC2889035.1"/>
    </source>
</evidence>
<keyword evidence="6" id="KW-0378">Hydrolase</keyword>
<dbReference type="SMART" id="SM00060">
    <property type="entry name" value="FN3"/>
    <property type="match status" value="1"/>
</dbReference>
<dbReference type="GO" id="GO:0016798">
    <property type="term" value="F:hydrolase activity, acting on glycosyl bonds"/>
    <property type="evidence" value="ECO:0007669"/>
    <property type="project" value="UniProtKB-KW"/>
</dbReference>
<feature type="compositionally biased region" description="Low complexity" evidence="7">
    <location>
        <begin position="882"/>
        <end position="894"/>
    </location>
</feature>
<keyword evidence="8" id="KW-0812">Transmembrane</keyword>
<feature type="signal peptide" evidence="9">
    <location>
        <begin position="1"/>
        <end position="36"/>
    </location>
</feature>
<dbReference type="InterPro" id="IPR042229">
    <property type="entry name" value="Listeria/Bacterioides_rpt_sf"/>
</dbReference>
<dbReference type="InterPro" id="IPR036116">
    <property type="entry name" value="FN3_sf"/>
</dbReference>
<dbReference type="EMBL" id="JACMSE010000003">
    <property type="protein sequence ID" value="MBC2889035.1"/>
    <property type="molecule type" value="Genomic_DNA"/>
</dbReference>
<feature type="transmembrane region" description="Helical" evidence="8">
    <location>
        <begin position="913"/>
        <end position="933"/>
    </location>
</feature>
<evidence type="ECO:0000256" key="9">
    <source>
        <dbReference type="SAM" id="SignalP"/>
    </source>
</evidence>
<evidence type="ECO:0000259" key="11">
    <source>
        <dbReference type="PROSITE" id="PS50853"/>
    </source>
</evidence>
<proteinExistence type="predicted"/>
<evidence type="ECO:0000256" key="3">
    <source>
        <dbReference type="ARBA" id="ARBA00022525"/>
    </source>
</evidence>
<comment type="subcellular location">
    <subcellularLocation>
        <location evidence="1">Cell envelope</location>
    </subcellularLocation>
</comment>
<keyword evidence="8" id="KW-0472">Membrane</keyword>
<feature type="domain" description="Fibronectin type-III" evidence="11">
    <location>
        <begin position="48"/>
        <end position="135"/>
    </location>
</feature>
<keyword evidence="3" id="KW-0964">Secreted</keyword>
<feature type="region of interest" description="Disordered" evidence="7">
    <location>
        <begin position="871"/>
        <end position="894"/>
    </location>
</feature>
<accession>A0A842JGV3</accession>
<keyword evidence="8" id="KW-1133">Transmembrane helix</keyword>
<dbReference type="GO" id="GO:0030313">
    <property type="term" value="C:cell envelope"/>
    <property type="evidence" value="ECO:0007669"/>
    <property type="project" value="UniProtKB-SubCell"/>
</dbReference>
<evidence type="ECO:0000259" key="10">
    <source>
        <dbReference type="PROSITE" id="PS50847"/>
    </source>
</evidence>
<evidence type="ECO:0000256" key="6">
    <source>
        <dbReference type="ARBA" id="ARBA00023295"/>
    </source>
</evidence>
<evidence type="ECO:0000256" key="7">
    <source>
        <dbReference type="SAM" id="MobiDB-lite"/>
    </source>
</evidence>
<reference evidence="12 13" key="1">
    <citation type="submission" date="2020-08" db="EMBL/GenBank/DDBJ databases">
        <authorList>
            <person name="Liu C."/>
            <person name="Sun Q."/>
        </authorList>
    </citation>
    <scope>NUCLEOTIDE SEQUENCE [LARGE SCALE GENOMIC DNA]</scope>
    <source>
        <strain evidence="12 13">N22</strain>
    </source>
</reference>
<evidence type="ECO:0000256" key="8">
    <source>
        <dbReference type="SAM" id="Phobius"/>
    </source>
</evidence>
<keyword evidence="5" id="KW-0572">Peptidoglycan-anchor</keyword>
<dbReference type="InterPro" id="IPR013783">
    <property type="entry name" value="Ig-like_fold"/>
</dbReference>
<keyword evidence="2" id="KW-0134">Cell wall</keyword>
<dbReference type="InterPro" id="IPR003961">
    <property type="entry name" value="FN3_dom"/>
</dbReference>
<dbReference type="Pfam" id="PF00041">
    <property type="entry name" value="fn3"/>
    <property type="match status" value="1"/>
</dbReference>
<keyword evidence="6" id="KW-0326">Glycosidase</keyword>
<dbReference type="PROSITE" id="PS50847">
    <property type="entry name" value="GRAM_POS_ANCHORING"/>
    <property type="match status" value="1"/>
</dbReference>
<protein>
    <submittedName>
        <fullName evidence="12">InlB B-repeat-containing protein</fullName>
    </submittedName>
</protein>
<comment type="caution">
    <text evidence="12">The sequence shown here is derived from an EMBL/GenBank/DDBJ whole genome shotgun (WGS) entry which is preliminary data.</text>
</comment>
<dbReference type="InterPro" id="IPR013378">
    <property type="entry name" value="InlB-like_B-rpt"/>
</dbReference>
<evidence type="ECO:0000313" key="13">
    <source>
        <dbReference type="Proteomes" id="UP000587396"/>
    </source>
</evidence>
<evidence type="ECO:0000256" key="1">
    <source>
        <dbReference type="ARBA" id="ARBA00004196"/>
    </source>
</evidence>
<name>A0A842JGV3_9ACTN</name>
<dbReference type="PROSITE" id="PS50853">
    <property type="entry name" value="FN3"/>
    <property type="match status" value="1"/>
</dbReference>
<gene>
    <name evidence="12" type="ORF">H7313_06685</name>
</gene>
<organism evidence="12 13">
    <name type="scientific">Gordonibacter massiliensis</name>
    <name type="common">ex Traore et al. 2017</name>
    <dbReference type="NCBI Taxonomy" id="1841863"/>
    <lineage>
        <taxon>Bacteria</taxon>
        <taxon>Bacillati</taxon>
        <taxon>Actinomycetota</taxon>
        <taxon>Coriobacteriia</taxon>
        <taxon>Eggerthellales</taxon>
        <taxon>Eggerthellaceae</taxon>
        <taxon>Gordonibacter</taxon>
    </lineage>
</organism>
<dbReference type="InterPro" id="IPR019931">
    <property type="entry name" value="LPXTG_anchor"/>
</dbReference>
<dbReference type="GO" id="GO:0005975">
    <property type="term" value="P:carbohydrate metabolic process"/>
    <property type="evidence" value="ECO:0007669"/>
    <property type="project" value="UniProtKB-ARBA"/>
</dbReference>
<dbReference type="NCBIfam" id="TIGR02543">
    <property type="entry name" value="List_Bact_rpt"/>
    <property type="match status" value="3"/>
</dbReference>
<feature type="chain" id="PRO_5032340843" evidence="9">
    <location>
        <begin position="37"/>
        <end position="939"/>
    </location>
</feature>
<dbReference type="Proteomes" id="UP000587396">
    <property type="component" value="Unassembled WGS sequence"/>
</dbReference>
<dbReference type="CDD" id="cd00063">
    <property type="entry name" value="FN3"/>
    <property type="match status" value="1"/>
</dbReference>
<dbReference type="AlphaFoldDB" id="A0A842JGV3"/>
<feature type="domain" description="Gram-positive cocci surface proteins LPxTG" evidence="10">
    <location>
        <begin position="906"/>
        <end position="939"/>
    </location>
</feature>
<evidence type="ECO:0000256" key="4">
    <source>
        <dbReference type="ARBA" id="ARBA00022729"/>
    </source>
</evidence>
<keyword evidence="13" id="KW-1185">Reference proteome</keyword>
<dbReference type="Pfam" id="PF09479">
    <property type="entry name" value="Flg_new"/>
    <property type="match status" value="4"/>
</dbReference>
<dbReference type="NCBIfam" id="TIGR01167">
    <property type="entry name" value="LPXTG_anchor"/>
    <property type="match status" value="1"/>
</dbReference>
<evidence type="ECO:0000256" key="5">
    <source>
        <dbReference type="ARBA" id="ARBA00023088"/>
    </source>
</evidence>
<dbReference type="Gene3D" id="2.60.40.10">
    <property type="entry name" value="Immunoglobulins"/>
    <property type="match status" value="1"/>
</dbReference>
<dbReference type="RefSeq" id="WP_185904922.1">
    <property type="nucleotide sequence ID" value="NZ_JACMSE010000003.1"/>
</dbReference>
<evidence type="ECO:0000256" key="2">
    <source>
        <dbReference type="ARBA" id="ARBA00022512"/>
    </source>
</evidence>
<sequence>MHPIRALSASPPARRALAILLALLLGLSLLPLAAFADSSAQDADLPGPPTNVAASALTPGDIMLTWSPVAGADSYNVYRSMSENGPYTQSGQTTGTNYVDSALQPDTTYYYVVTAVASGSSGPQSSPVMATTLAKAPEADPGLNTLSLDGHEPYSGEVVSFTATGDRQDEPGTVRDETRYIPVSWTIRSDLSGFFPNASPYKGSVIIDQPGPYTVTATYALEHYDGSSWQRTGPTTTVSVDFTVKAHTYELTYLRNYTPEDAFFSPGGSFEEHAFVPASDITSVGIPGDNWTRSDGYAFGGWLDRERGVVYQPGEQVPMVRGGVSLVALWGAMPDPGKNTLVLDNHEPYQGEPFSFTATGDRQDEPGTVNGEMRYTPVLWTITTNLYGDFTSSSPYKVSVAIDQPGDYTVKAVFALEQYVAGTGWQRMGRNVTLSENLTVKERTFALSYYRNHAPEDATVAPGGEYPAGTLVPLSDVSELGSDFTRTGYRFVGWNTDRAGNGGVTGNYLMPNGPVSLYAIWAPEYTVTYDGNGADAGTAPVDNGAYLAGDPVNIPAEAPTRTGSGYAFAGWQSSVDGHVYQPGDRFAMPEGGITLTALWAKQADKGNNTLMIDDDDLTVGEAVRFTATGDRQEVTGDVNGETRYDPVSWTITPLLSNHMPFTNQHPFTDSMVMDTPGSYVLTAAFAMRVYDAGMDAWHPMGDLEMISVPFTVKAEAHPLTYLRNHTPEDAWFAPGGDFAAGDAVQPSDIASVGTVHDDWTREGYRFMGWSTDRSATQGTMDAFDMPDGPLTLYAVWASEYAVTYDGNGHDGGTVPADALAYIKGDAVTVAAGEPTKAGHVFAGWKADHDGKVYRSGDTFAMPEGGARLVAQWTPQTGGGSGENPAGGPSAGASKGAPASLSKIGFLPKTGDEAVPFVLLGVAAAAGALGVRSLRRKMRE</sequence>
<dbReference type="Gene3D" id="2.60.40.4270">
    <property type="entry name" value="Listeria-Bacteroides repeat domain"/>
    <property type="match status" value="4"/>
</dbReference>
<keyword evidence="4 9" id="KW-0732">Signal</keyword>
<dbReference type="SUPFAM" id="SSF49265">
    <property type="entry name" value="Fibronectin type III"/>
    <property type="match status" value="1"/>
</dbReference>